<sequence>MKHIVLFSILVASMFVGSESHYQFCTKSEDCAQDGYCGGVPLFQICLPYRKEGQSCTLLRCAPGLTCSFFFCRAQS</sequence>
<accession>A0AAV6VJ04</accession>
<dbReference type="GO" id="GO:0005576">
    <property type="term" value="C:extracellular region"/>
    <property type="evidence" value="ECO:0007669"/>
    <property type="project" value="InterPro"/>
</dbReference>
<gene>
    <name evidence="3" type="ORF">JTE90_001110</name>
</gene>
<feature type="signal peptide" evidence="1">
    <location>
        <begin position="1"/>
        <end position="20"/>
    </location>
</feature>
<keyword evidence="1" id="KW-0732">Signal</keyword>
<keyword evidence="4" id="KW-1185">Reference proteome</keyword>
<evidence type="ECO:0000259" key="2">
    <source>
        <dbReference type="Pfam" id="PF04706"/>
    </source>
</evidence>
<feature type="chain" id="PRO_5043921988" description="Dickkopf N-terminal cysteine-rich domain-containing protein" evidence="1">
    <location>
        <begin position="21"/>
        <end position="76"/>
    </location>
</feature>
<dbReference type="InterPro" id="IPR006796">
    <property type="entry name" value="Dickkopf_N"/>
</dbReference>
<evidence type="ECO:0000256" key="1">
    <source>
        <dbReference type="SAM" id="SignalP"/>
    </source>
</evidence>
<feature type="domain" description="Dickkopf N-terminal cysteine-rich" evidence="2">
    <location>
        <begin position="25"/>
        <end position="72"/>
    </location>
</feature>
<protein>
    <recommendedName>
        <fullName evidence="2">Dickkopf N-terminal cysteine-rich domain-containing protein</fullName>
    </recommendedName>
</protein>
<dbReference type="AlphaFoldDB" id="A0AAV6VJ04"/>
<evidence type="ECO:0000313" key="3">
    <source>
        <dbReference type="EMBL" id="KAG8195872.1"/>
    </source>
</evidence>
<dbReference type="Proteomes" id="UP000827092">
    <property type="component" value="Unassembled WGS sequence"/>
</dbReference>
<dbReference type="Pfam" id="PF04706">
    <property type="entry name" value="Dickkopf_N"/>
    <property type="match status" value="1"/>
</dbReference>
<name>A0AAV6VJ04_9ARAC</name>
<organism evidence="3 4">
    <name type="scientific">Oedothorax gibbosus</name>
    <dbReference type="NCBI Taxonomy" id="931172"/>
    <lineage>
        <taxon>Eukaryota</taxon>
        <taxon>Metazoa</taxon>
        <taxon>Ecdysozoa</taxon>
        <taxon>Arthropoda</taxon>
        <taxon>Chelicerata</taxon>
        <taxon>Arachnida</taxon>
        <taxon>Araneae</taxon>
        <taxon>Araneomorphae</taxon>
        <taxon>Entelegynae</taxon>
        <taxon>Araneoidea</taxon>
        <taxon>Linyphiidae</taxon>
        <taxon>Erigoninae</taxon>
        <taxon>Oedothorax</taxon>
    </lineage>
</organism>
<evidence type="ECO:0000313" key="4">
    <source>
        <dbReference type="Proteomes" id="UP000827092"/>
    </source>
</evidence>
<proteinExistence type="predicted"/>
<comment type="caution">
    <text evidence="3">The sequence shown here is derived from an EMBL/GenBank/DDBJ whole genome shotgun (WGS) entry which is preliminary data.</text>
</comment>
<dbReference type="EMBL" id="JAFNEN010000076">
    <property type="protein sequence ID" value="KAG8195872.1"/>
    <property type="molecule type" value="Genomic_DNA"/>
</dbReference>
<dbReference type="GO" id="GO:0030178">
    <property type="term" value="P:negative regulation of Wnt signaling pathway"/>
    <property type="evidence" value="ECO:0007669"/>
    <property type="project" value="InterPro"/>
</dbReference>
<reference evidence="3 4" key="1">
    <citation type="journal article" date="2022" name="Nat. Ecol. Evol.">
        <title>A masculinizing supergene underlies an exaggerated male reproductive morph in a spider.</title>
        <authorList>
            <person name="Hendrickx F."/>
            <person name="De Corte Z."/>
            <person name="Sonet G."/>
            <person name="Van Belleghem S.M."/>
            <person name="Kostlbacher S."/>
            <person name="Vangestel C."/>
        </authorList>
    </citation>
    <scope>NUCLEOTIDE SEQUENCE [LARGE SCALE GENOMIC DNA]</scope>
    <source>
        <strain evidence="3">W744_W776</strain>
    </source>
</reference>